<evidence type="ECO:0000256" key="8">
    <source>
        <dbReference type="SAM" id="MobiDB-lite"/>
    </source>
</evidence>
<feature type="transmembrane region" description="Helical" evidence="9">
    <location>
        <begin position="411"/>
        <end position="432"/>
    </location>
</feature>
<dbReference type="PANTHER" id="PTHR33908">
    <property type="entry name" value="MANNOSYLTRANSFERASE YKCB-RELATED"/>
    <property type="match status" value="1"/>
</dbReference>
<evidence type="ECO:0000256" key="4">
    <source>
        <dbReference type="ARBA" id="ARBA00022679"/>
    </source>
</evidence>
<dbReference type="InterPro" id="IPR056785">
    <property type="entry name" value="YkcA/B-like_C"/>
</dbReference>
<keyword evidence="6 9" id="KW-1133">Transmembrane helix</keyword>
<dbReference type="Pfam" id="PF24878">
    <property type="entry name" value="YkcB_C"/>
    <property type="match status" value="1"/>
</dbReference>
<reference evidence="12 13" key="1">
    <citation type="submission" date="2022-04" db="EMBL/GenBank/DDBJ databases">
        <title>Genome diversity in the genus Frankia.</title>
        <authorList>
            <person name="Carlos-Shanley C."/>
            <person name="Hahn D."/>
        </authorList>
    </citation>
    <scope>NUCLEOTIDE SEQUENCE [LARGE SCALE GENOMIC DNA]</scope>
    <source>
        <strain evidence="12 13">Ag45/Mut15</strain>
    </source>
</reference>
<keyword evidence="4" id="KW-0808">Transferase</keyword>
<feature type="region of interest" description="Disordered" evidence="8">
    <location>
        <begin position="653"/>
        <end position="678"/>
    </location>
</feature>
<feature type="transmembrane region" description="Helical" evidence="9">
    <location>
        <begin position="319"/>
        <end position="340"/>
    </location>
</feature>
<evidence type="ECO:0000256" key="9">
    <source>
        <dbReference type="SAM" id="Phobius"/>
    </source>
</evidence>
<organism evidence="12 13">
    <name type="scientific">Frankia umida</name>
    <dbReference type="NCBI Taxonomy" id="573489"/>
    <lineage>
        <taxon>Bacteria</taxon>
        <taxon>Bacillati</taxon>
        <taxon>Actinomycetota</taxon>
        <taxon>Actinomycetes</taxon>
        <taxon>Frankiales</taxon>
        <taxon>Frankiaceae</taxon>
        <taxon>Frankia</taxon>
    </lineage>
</organism>
<feature type="transmembrane region" description="Helical" evidence="9">
    <location>
        <begin position="165"/>
        <end position="182"/>
    </location>
</feature>
<feature type="transmembrane region" description="Helical" evidence="9">
    <location>
        <begin position="232"/>
        <end position="250"/>
    </location>
</feature>
<proteinExistence type="predicted"/>
<keyword evidence="2" id="KW-1003">Cell membrane</keyword>
<evidence type="ECO:0000313" key="13">
    <source>
        <dbReference type="Proteomes" id="UP001201873"/>
    </source>
</evidence>
<feature type="transmembrane region" description="Helical" evidence="9">
    <location>
        <begin position="470"/>
        <end position="489"/>
    </location>
</feature>
<evidence type="ECO:0000259" key="11">
    <source>
        <dbReference type="Pfam" id="PF24878"/>
    </source>
</evidence>
<feature type="transmembrane region" description="Helical" evidence="9">
    <location>
        <begin position="188"/>
        <end position="220"/>
    </location>
</feature>
<comment type="subcellular location">
    <subcellularLocation>
        <location evidence="1">Cell membrane</location>
        <topology evidence="1">Multi-pass membrane protein</topology>
    </subcellularLocation>
</comment>
<evidence type="ECO:0000313" key="12">
    <source>
        <dbReference type="EMBL" id="MCK9876513.1"/>
    </source>
</evidence>
<keyword evidence="3" id="KW-0328">Glycosyltransferase</keyword>
<feature type="compositionally biased region" description="Low complexity" evidence="8">
    <location>
        <begin position="657"/>
        <end position="678"/>
    </location>
</feature>
<evidence type="ECO:0000256" key="2">
    <source>
        <dbReference type="ARBA" id="ARBA00022475"/>
    </source>
</evidence>
<protein>
    <submittedName>
        <fullName evidence="12">Glycosyltransferase family 39 protein</fullName>
    </submittedName>
</protein>
<dbReference type="InterPro" id="IPR038731">
    <property type="entry name" value="RgtA/B/C-like"/>
</dbReference>
<dbReference type="RefSeq" id="WP_248824762.1">
    <property type="nucleotide sequence ID" value="NZ_JALKFT010000010.1"/>
</dbReference>
<dbReference type="Proteomes" id="UP001201873">
    <property type="component" value="Unassembled WGS sequence"/>
</dbReference>
<keyword evidence="7 9" id="KW-0472">Membrane</keyword>
<name>A0ABT0JZQ9_9ACTN</name>
<comment type="caution">
    <text evidence="12">The sequence shown here is derived from an EMBL/GenBank/DDBJ whole genome shotgun (WGS) entry which is preliminary data.</text>
</comment>
<sequence>MTQPPDPTGLTVPFGAPLAAATGDAPTKDPWWVRPGLVGLLGGTALLYLWDLSASGYGNSFYAAAVQAATRSWKALLFGSLDQGNFITVDKPPASLWLMGLSGRIFGFSSWSMLVPDALCGVGAVALMYALTRRWFGPAAGLLAGAVLALTPVAALMFRYDNPDGVLTFVLVVAAYCLVRALDRASVWWLVGAGAALGLAFLTKMLQGFVVLPAFALVYLVAAPTGLWRRSWQTLVGGAAVVVAAGWWVATVQLWPQGSRPYVGGSTDNSVLNLAFGYNGLGRVFGGSGNRGGGGGFAAGGGGFGGDRPGWLRLFGDQIGGQVSWLLPGCLVLLVAGLWLTRRAPRVDRSRAALVLWGAWTVITSVTLSLARGTFHPYYTASIAPGIAGLAAAGIAVLWRERVAVQARAARVARGALAVAVTISGVWAFVLLGRTSDWYPWLRVVVLVAALGAGLAALTRRALTGRGATVLVGAGLLAVLGGPAAYTAATVTTAQSGGQPTAGPSTRGGGRGTFRLAAGRGTGGFGGPGGGGFGGGAATSGQLTALLRGSRGYRWSAAVAGSSTAAGLELATHTSVMAMGGFTGRDPAPTLTRFEQYVRSGQVRYYLAGGQSGTTTGRGGFGRAGGSTSAISSWVEQHFTPLTVGGQTLYDLTRPLPATSPTARRSAAAAASPAGRDS</sequence>
<feature type="domain" description="Putative mannosyltransferase YkcA/B-like C-terminal" evidence="11">
    <location>
        <begin position="546"/>
        <end position="638"/>
    </location>
</feature>
<dbReference type="InterPro" id="IPR050297">
    <property type="entry name" value="LipidA_mod_glycosyltrf_83"/>
</dbReference>
<feature type="region of interest" description="Disordered" evidence="8">
    <location>
        <begin position="494"/>
        <end position="513"/>
    </location>
</feature>
<feature type="transmembrane region" description="Helical" evidence="9">
    <location>
        <begin position="105"/>
        <end position="129"/>
    </location>
</feature>
<feature type="transmembrane region" description="Helical" evidence="9">
    <location>
        <begin position="438"/>
        <end position="458"/>
    </location>
</feature>
<evidence type="ECO:0000259" key="10">
    <source>
        <dbReference type="Pfam" id="PF13231"/>
    </source>
</evidence>
<keyword evidence="5 9" id="KW-0812">Transmembrane</keyword>
<evidence type="ECO:0000256" key="7">
    <source>
        <dbReference type="ARBA" id="ARBA00023136"/>
    </source>
</evidence>
<gene>
    <name evidence="12" type="ORF">MXD59_12130</name>
</gene>
<dbReference type="EMBL" id="JALKFT010000010">
    <property type="protein sequence ID" value="MCK9876513.1"/>
    <property type="molecule type" value="Genomic_DNA"/>
</dbReference>
<accession>A0ABT0JZQ9</accession>
<evidence type="ECO:0000256" key="1">
    <source>
        <dbReference type="ARBA" id="ARBA00004651"/>
    </source>
</evidence>
<feature type="domain" description="Glycosyltransferase RgtA/B/C/D-like" evidence="10">
    <location>
        <begin position="90"/>
        <end position="247"/>
    </location>
</feature>
<evidence type="ECO:0000256" key="5">
    <source>
        <dbReference type="ARBA" id="ARBA00022692"/>
    </source>
</evidence>
<evidence type="ECO:0000256" key="6">
    <source>
        <dbReference type="ARBA" id="ARBA00022989"/>
    </source>
</evidence>
<evidence type="ECO:0000256" key="3">
    <source>
        <dbReference type="ARBA" id="ARBA00022676"/>
    </source>
</evidence>
<feature type="transmembrane region" description="Helical" evidence="9">
    <location>
        <begin position="135"/>
        <end position="158"/>
    </location>
</feature>
<dbReference type="PANTHER" id="PTHR33908:SF3">
    <property type="entry name" value="UNDECAPRENYL PHOSPHATE-ALPHA-4-AMINO-4-DEOXY-L-ARABINOSE ARABINOSYL TRANSFERASE"/>
    <property type="match status" value="1"/>
</dbReference>
<dbReference type="Pfam" id="PF13231">
    <property type="entry name" value="PMT_2"/>
    <property type="match status" value="1"/>
</dbReference>
<feature type="transmembrane region" description="Helical" evidence="9">
    <location>
        <begin position="377"/>
        <end position="399"/>
    </location>
</feature>
<feature type="transmembrane region" description="Helical" evidence="9">
    <location>
        <begin position="352"/>
        <end position="371"/>
    </location>
</feature>
<keyword evidence="13" id="KW-1185">Reference proteome</keyword>